<keyword evidence="1" id="KW-1133">Transmembrane helix</keyword>
<evidence type="ECO:0000313" key="2">
    <source>
        <dbReference type="EMBL" id="MBD2196712.1"/>
    </source>
</evidence>
<feature type="transmembrane region" description="Helical" evidence="1">
    <location>
        <begin position="71"/>
        <end position="94"/>
    </location>
</feature>
<comment type="caution">
    <text evidence="2">The sequence shown here is derived from an EMBL/GenBank/DDBJ whole genome shotgun (WGS) entry which is preliminary data.</text>
</comment>
<proteinExistence type="predicted"/>
<evidence type="ECO:0000313" key="3">
    <source>
        <dbReference type="Proteomes" id="UP000658514"/>
    </source>
</evidence>
<feature type="transmembrane region" description="Helical" evidence="1">
    <location>
        <begin position="34"/>
        <end position="59"/>
    </location>
</feature>
<keyword evidence="3" id="KW-1185">Reference proteome</keyword>
<sequence length="132" mass="13921">MQTKIFWFIVGILLWSSFGALIAGWGAMIVSYTWVISVAAYGAGIGAMSGFIITSLGLLISARVRSQDTILWVLLGSIVGATIGFISTIVFGGYPKRTQADLSFLTLAPTGLLIGAVVGIIVAVGIWKSRHS</sequence>
<gene>
    <name evidence="2" type="ORF">H6G24_14580</name>
</gene>
<keyword evidence="1" id="KW-0472">Membrane</keyword>
<evidence type="ECO:0000256" key="1">
    <source>
        <dbReference type="SAM" id="Phobius"/>
    </source>
</evidence>
<protein>
    <recommendedName>
        <fullName evidence="4">GlsB/YeaQ/YmgE family stress response membrane protein</fullName>
    </recommendedName>
</protein>
<dbReference type="EMBL" id="JACJQH010000020">
    <property type="protein sequence ID" value="MBD2196712.1"/>
    <property type="molecule type" value="Genomic_DNA"/>
</dbReference>
<dbReference type="RefSeq" id="WP_190539869.1">
    <property type="nucleotide sequence ID" value="NZ_CAWPNO010000052.1"/>
</dbReference>
<feature type="transmembrane region" description="Helical" evidence="1">
    <location>
        <begin position="5"/>
        <end position="28"/>
    </location>
</feature>
<feature type="transmembrane region" description="Helical" evidence="1">
    <location>
        <begin position="106"/>
        <end position="127"/>
    </location>
</feature>
<keyword evidence="1" id="KW-0812">Transmembrane</keyword>
<reference evidence="2 3" key="1">
    <citation type="journal article" date="2020" name="ISME J.">
        <title>Comparative genomics reveals insights into cyanobacterial evolution and habitat adaptation.</title>
        <authorList>
            <person name="Chen M.Y."/>
            <person name="Teng W.K."/>
            <person name="Zhao L."/>
            <person name="Hu C.X."/>
            <person name="Zhou Y.K."/>
            <person name="Han B.P."/>
            <person name="Song L.R."/>
            <person name="Shu W.S."/>
        </authorList>
    </citation>
    <scope>NUCLEOTIDE SEQUENCE [LARGE SCALE GENOMIC DNA]</scope>
    <source>
        <strain evidence="2 3">FACHB-288</strain>
    </source>
</reference>
<dbReference type="Proteomes" id="UP000658514">
    <property type="component" value="Unassembled WGS sequence"/>
</dbReference>
<name>A0ABR8A9T9_9CYAN</name>
<accession>A0ABR8A9T9</accession>
<evidence type="ECO:0008006" key="4">
    <source>
        <dbReference type="Google" id="ProtNLM"/>
    </source>
</evidence>
<organism evidence="2 3">
    <name type="scientific">Calothrix parietina FACHB-288</name>
    <dbReference type="NCBI Taxonomy" id="2692896"/>
    <lineage>
        <taxon>Bacteria</taxon>
        <taxon>Bacillati</taxon>
        <taxon>Cyanobacteriota</taxon>
        <taxon>Cyanophyceae</taxon>
        <taxon>Nostocales</taxon>
        <taxon>Calotrichaceae</taxon>
        <taxon>Calothrix</taxon>
    </lineage>
</organism>